<accession>A0ABP0HUY7</accession>
<keyword evidence="3" id="KW-1185">Reference proteome</keyword>
<comment type="caution">
    <text evidence="2">The sequence shown here is derived from an EMBL/GenBank/DDBJ whole genome shotgun (WGS) entry which is preliminary data.</text>
</comment>
<reference evidence="2 3" key="1">
    <citation type="submission" date="2024-02" db="EMBL/GenBank/DDBJ databases">
        <authorList>
            <person name="Chen Y."/>
            <person name="Shah S."/>
            <person name="Dougan E. K."/>
            <person name="Thang M."/>
            <person name="Chan C."/>
        </authorList>
    </citation>
    <scope>NUCLEOTIDE SEQUENCE [LARGE SCALE GENOMIC DNA]</scope>
</reference>
<evidence type="ECO:0000313" key="2">
    <source>
        <dbReference type="EMBL" id="CAK8993249.1"/>
    </source>
</evidence>
<evidence type="ECO:0000313" key="3">
    <source>
        <dbReference type="Proteomes" id="UP001642464"/>
    </source>
</evidence>
<evidence type="ECO:0000256" key="1">
    <source>
        <dbReference type="SAM" id="MobiDB-lite"/>
    </source>
</evidence>
<sequence>MMPAMGPTFPRAVPRLRLAGAKRCLSLHPLRPAGRCFLRSRVARCAARKTAVLMDGDGQGVREFRAAWKALAERLELVYLGVFAAEERLRRPDWQQFLRESGAEPVAVPPGPRRPTGTRSAPFGTAMGSAAVRWSKSTYVALMPSERAGRPESPHDANMDVDFVELVQWLLGTDAEVLAVLLEGPAFRCPESVGLSKQFARLGAEVFWVEVKWFGFRSPLMRAVLEPPQPASAGVGGFVESIPEEEQRGPLPDITALVARLLELGFMTTPRDAIAPAIARFWFQNPTHPPSALTVWPAQYPLHQLKDRLRCDAETVAERPSPSPSRGEMAFVMPVGSKGKATKEVIAKYGTADCRYISLGGGPFLLADSPQLCEEILRRLGYLDDELNSELDEAVALFCDGTANRRTLQVAGEAPLDAGADVWWSHCVEVEDYVVSLCESLRPALNRDRIKSVTILLRPGPSAGRSRETGGRLVVSFPAKLPENVDVSELRSALVTLESCLAVPMDCSTWQVLVETWPAPCGERRQEPLAPRWRSREPLPGRSPSTMTPIGSIEGSPGPIAVSLHMEDAEVESNVLMISSQDETPKRLH</sequence>
<protein>
    <submittedName>
        <fullName evidence="2">Ankyrin repeat and SOCS box protein 2</fullName>
    </submittedName>
</protein>
<feature type="region of interest" description="Disordered" evidence="1">
    <location>
        <begin position="523"/>
        <end position="553"/>
    </location>
</feature>
<organism evidence="2 3">
    <name type="scientific">Durusdinium trenchii</name>
    <dbReference type="NCBI Taxonomy" id="1381693"/>
    <lineage>
        <taxon>Eukaryota</taxon>
        <taxon>Sar</taxon>
        <taxon>Alveolata</taxon>
        <taxon>Dinophyceae</taxon>
        <taxon>Suessiales</taxon>
        <taxon>Symbiodiniaceae</taxon>
        <taxon>Durusdinium</taxon>
    </lineage>
</organism>
<name>A0ABP0HUY7_9DINO</name>
<dbReference type="EMBL" id="CAXAMM010001736">
    <property type="protein sequence ID" value="CAK8993249.1"/>
    <property type="molecule type" value="Genomic_DNA"/>
</dbReference>
<dbReference type="Proteomes" id="UP001642464">
    <property type="component" value="Unassembled WGS sequence"/>
</dbReference>
<proteinExistence type="predicted"/>
<gene>
    <name evidence="2" type="ORF">SCF082_LOCUS3435</name>
</gene>